<protein>
    <recommendedName>
        <fullName evidence="2">B-like cyclin</fullName>
    </recommendedName>
</protein>
<dbReference type="Proteomes" id="UP001367508">
    <property type="component" value="Unassembled WGS sequence"/>
</dbReference>
<name>A0AAN9KWM3_CANGL</name>
<dbReference type="EMBL" id="JAYMYQ010000006">
    <property type="protein sequence ID" value="KAK7324616.1"/>
    <property type="molecule type" value="Genomic_DNA"/>
</dbReference>
<comment type="caution">
    <text evidence="6">The sequence shown here is derived from an EMBL/GenBank/DDBJ whole genome shotgun (WGS) entry which is preliminary data.</text>
</comment>
<gene>
    <name evidence="6" type="ORF">VNO77_28327</name>
</gene>
<keyword evidence="4" id="KW-0472">Membrane</keyword>
<feature type="compositionally biased region" description="Acidic residues" evidence="3">
    <location>
        <begin position="312"/>
        <end position="325"/>
    </location>
</feature>
<dbReference type="InterPro" id="IPR040411">
    <property type="entry name" value="At5g23160-like"/>
</dbReference>
<comment type="subunit">
    <text evidence="1">Interacts with the CDC2 protein kinase to form a serine/threonine kinase holoenzyme complex also known as maturation promoting factor (MPF). The cyclin subunit imparts substrate specificity to the complex.</text>
</comment>
<feature type="region of interest" description="Disordered" evidence="3">
    <location>
        <begin position="312"/>
        <end position="340"/>
    </location>
</feature>
<feature type="transmembrane region" description="Helical" evidence="4">
    <location>
        <begin position="816"/>
        <end position="844"/>
    </location>
</feature>
<evidence type="ECO:0000313" key="7">
    <source>
        <dbReference type="Proteomes" id="UP001367508"/>
    </source>
</evidence>
<evidence type="ECO:0000256" key="3">
    <source>
        <dbReference type="SAM" id="MobiDB-lite"/>
    </source>
</evidence>
<evidence type="ECO:0000259" key="5">
    <source>
        <dbReference type="Pfam" id="PF00134"/>
    </source>
</evidence>
<dbReference type="Pfam" id="PF00134">
    <property type="entry name" value="Cyclin_N"/>
    <property type="match status" value="1"/>
</dbReference>
<reference evidence="6 7" key="1">
    <citation type="submission" date="2024-01" db="EMBL/GenBank/DDBJ databases">
        <title>The genomes of 5 underutilized Papilionoideae crops provide insights into root nodulation and disease resistanc.</title>
        <authorList>
            <person name="Jiang F."/>
        </authorList>
    </citation>
    <scope>NUCLEOTIDE SEQUENCE [LARGE SCALE GENOMIC DNA]</scope>
    <source>
        <strain evidence="6">LVBAO_FW01</strain>
        <tissue evidence="6">Leaves</tissue>
    </source>
</reference>
<evidence type="ECO:0000256" key="4">
    <source>
        <dbReference type="SAM" id="Phobius"/>
    </source>
</evidence>
<keyword evidence="4" id="KW-1133">Transmembrane helix</keyword>
<dbReference type="Gene3D" id="1.10.472.10">
    <property type="entry name" value="Cyclin-like"/>
    <property type="match status" value="2"/>
</dbReference>
<feature type="compositionally biased region" description="Basic and acidic residues" evidence="3">
    <location>
        <begin position="376"/>
        <end position="392"/>
    </location>
</feature>
<dbReference type="PANTHER" id="PTHR34379">
    <property type="entry name" value="OS07G0553800 PROTEIN"/>
    <property type="match status" value="1"/>
</dbReference>
<feature type="region of interest" description="Disordered" evidence="3">
    <location>
        <begin position="731"/>
        <end position="758"/>
    </location>
</feature>
<evidence type="ECO:0000256" key="1">
    <source>
        <dbReference type="ARBA" id="ARBA00011177"/>
    </source>
</evidence>
<accession>A0AAN9KWM3</accession>
<organism evidence="6 7">
    <name type="scientific">Canavalia gladiata</name>
    <name type="common">Sword bean</name>
    <name type="synonym">Dolichos gladiatus</name>
    <dbReference type="NCBI Taxonomy" id="3824"/>
    <lineage>
        <taxon>Eukaryota</taxon>
        <taxon>Viridiplantae</taxon>
        <taxon>Streptophyta</taxon>
        <taxon>Embryophyta</taxon>
        <taxon>Tracheophyta</taxon>
        <taxon>Spermatophyta</taxon>
        <taxon>Magnoliopsida</taxon>
        <taxon>eudicotyledons</taxon>
        <taxon>Gunneridae</taxon>
        <taxon>Pentapetalae</taxon>
        <taxon>rosids</taxon>
        <taxon>fabids</taxon>
        <taxon>Fabales</taxon>
        <taxon>Fabaceae</taxon>
        <taxon>Papilionoideae</taxon>
        <taxon>50 kb inversion clade</taxon>
        <taxon>NPAAA clade</taxon>
        <taxon>indigoferoid/millettioid clade</taxon>
        <taxon>Phaseoleae</taxon>
        <taxon>Canavalia</taxon>
    </lineage>
</organism>
<proteinExistence type="predicted"/>
<dbReference type="AlphaFoldDB" id="A0AAN9KWM3"/>
<dbReference type="InterPro" id="IPR006671">
    <property type="entry name" value="Cyclin_N"/>
</dbReference>
<dbReference type="PANTHER" id="PTHR34379:SF6">
    <property type="entry name" value="PROTEIN 3F"/>
    <property type="match status" value="1"/>
</dbReference>
<dbReference type="InterPro" id="IPR036915">
    <property type="entry name" value="Cyclin-like_sf"/>
</dbReference>
<feature type="region of interest" description="Disordered" evidence="3">
    <location>
        <begin position="372"/>
        <end position="430"/>
    </location>
</feature>
<keyword evidence="7" id="KW-1185">Reference proteome</keyword>
<feature type="compositionally biased region" description="Polar residues" evidence="3">
    <location>
        <begin position="740"/>
        <end position="754"/>
    </location>
</feature>
<feature type="compositionally biased region" description="Basic and acidic residues" evidence="3">
    <location>
        <begin position="401"/>
        <end position="418"/>
    </location>
</feature>
<keyword evidence="4" id="KW-0812">Transmembrane</keyword>
<feature type="domain" description="Cyclin N-terminal" evidence="5">
    <location>
        <begin position="25"/>
        <end position="150"/>
    </location>
</feature>
<evidence type="ECO:0000256" key="2">
    <source>
        <dbReference type="ARBA" id="ARBA00032263"/>
    </source>
</evidence>
<sequence>MDVDIGYDTEYPTPTPREREAIGNYLQIESEFMAAANFYTSTSNAQLRRQAVSVIASHWQNEDDAFIPFLAINYFDRFVSRKVIQDVQGGGSTLNQKVRCIAICCLTLSAKMRTRQFLLHLFLRDRIVDIKSDTIMNMEFQILEELNWRMQSVTPFYFLDYYYPTFRRFGGFRRRCINEIIVQSQGDHLFAAYKPSDIALSAFMAATYIAYPKKFDLIIKTDEVAGCCRELIKLCSEKNLQVHNEAGINLRSRKMPPPMPQQMQYEEVATAKGKMTKSDSVEELAAAIEDSMTKDDESRPAETHWAWKVLNTEEEEEELSDEDPEAQLVPRKRDRGKTATETSAYEVVAAETEANQQGQDKGIEIHEEDVATEADANQRRQDEDEAVVKEASAEDVAADTEVNKSGEKGVETETEPKRQRLNKGKGVGEASEIVEAETEAIQQGQDTGKEEVTPEITEDVEADDEFNRQRRAKGKSVVADEGPILEIVPEAYAAPKKLMNFGLKWPISVLPDDIIEHIDESATVSIKPPETIRGTVLDKPPNEDPCDFGVSSPKLIFRPSDDCRPGQRLFCSWVCAICFNNYTLVHWHQFPGPNRSFFFFLPSFSSSSCLVMESTTKNKGKKSLLMSFKSVVGVNDSFKSKGGDPVLAYLAGANKDGVVLPPILSLTLSVKDDSRGEYGNCTRKKVRDRWQKLKAVLNDTSLMKKIISRRKSKKADLFFCKSSKNLEREASFEIPRPKSKSTSRTNSTISSASPGLSPAFNSSTSFSSFNSSSIDNDSDTSFHETYSPSRSLCGMQCGVKETKKGHYYGSKIPLSMLLIISLLVLVIWGKFLAILFTSIWFYLVRPRQGRPFNKNPFSEDIQFDSVQYKRKIIMERLLDRCHSDLCIASSS</sequence>
<dbReference type="SUPFAM" id="SSF47954">
    <property type="entry name" value="Cyclin-like"/>
    <property type="match status" value="1"/>
</dbReference>
<evidence type="ECO:0000313" key="6">
    <source>
        <dbReference type="EMBL" id="KAK7324616.1"/>
    </source>
</evidence>